<feature type="domain" description="PIN" evidence="1">
    <location>
        <begin position="1"/>
        <end position="114"/>
    </location>
</feature>
<dbReference type="OrthoDB" id="335825at2"/>
<proteinExistence type="predicted"/>
<name>A0A1M4WRT7_9FIRM</name>
<gene>
    <name evidence="2" type="ORF">SAMN02745218_00908</name>
</gene>
<dbReference type="InterPro" id="IPR002850">
    <property type="entry name" value="PIN_toxin-like"/>
</dbReference>
<dbReference type="SMART" id="SM00670">
    <property type="entry name" value="PINc"/>
    <property type="match status" value="1"/>
</dbReference>
<dbReference type="NCBIfam" id="TIGR00305">
    <property type="entry name" value="putative toxin-antitoxin system toxin component, PIN family"/>
    <property type="match status" value="1"/>
</dbReference>
<keyword evidence="3" id="KW-1185">Reference proteome</keyword>
<dbReference type="Proteomes" id="UP000184196">
    <property type="component" value="Unassembled WGS sequence"/>
</dbReference>
<dbReference type="EMBL" id="FQUW01000009">
    <property type="protein sequence ID" value="SHE83935.1"/>
    <property type="molecule type" value="Genomic_DNA"/>
</dbReference>
<evidence type="ECO:0000259" key="1">
    <source>
        <dbReference type="SMART" id="SM00670"/>
    </source>
</evidence>
<dbReference type="SUPFAM" id="SSF88723">
    <property type="entry name" value="PIN domain-like"/>
    <property type="match status" value="1"/>
</dbReference>
<dbReference type="AlphaFoldDB" id="A0A1M4WRT7"/>
<sequence>MRVMLDTNVLISGMVFSGPERRLLEVIREDHVLVVDDFLLAETREVLTRKFPGREQLINIMLQSFKVEKHPMPPAEKIREAARHLRDPKDAAVLASVLLANPDIFVSGDKDLHTPDVQALARVCTTRQALMLLEKG</sequence>
<reference evidence="3" key="1">
    <citation type="submission" date="2016-11" db="EMBL/GenBank/DDBJ databases">
        <authorList>
            <person name="Varghese N."/>
            <person name="Submissions S."/>
        </authorList>
    </citation>
    <scope>NUCLEOTIDE SEQUENCE [LARGE SCALE GENOMIC DNA]</scope>
    <source>
        <strain evidence="3">DSM 11792</strain>
    </source>
</reference>
<dbReference type="Pfam" id="PF13470">
    <property type="entry name" value="PIN_3"/>
    <property type="match status" value="1"/>
</dbReference>
<evidence type="ECO:0000313" key="2">
    <source>
        <dbReference type="EMBL" id="SHE83935.1"/>
    </source>
</evidence>
<dbReference type="PANTHER" id="PTHR34610:SF4">
    <property type="entry name" value="SLL8027 PROTEIN"/>
    <property type="match status" value="1"/>
</dbReference>
<dbReference type="CDD" id="cd09854">
    <property type="entry name" value="PIN_VapC-like"/>
    <property type="match status" value="1"/>
</dbReference>
<evidence type="ECO:0000313" key="3">
    <source>
        <dbReference type="Proteomes" id="UP000184196"/>
    </source>
</evidence>
<dbReference type="PANTHER" id="PTHR34610">
    <property type="entry name" value="SSL7007 PROTEIN"/>
    <property type="match status" value="1"/>
</dbReference>
<protein>
    <submittedName>
        <fullName evidence="2">Putative toxin-antitoxin system toxin component, PIN family</fullName>
    </submittedName>
</protein>
<organism evidence="2 3">
    <name type="scientific">Desulfofundulus australicus DSM 11792</name>
    <dbReference type="NCBI Taxonomy" id="1121425"/>
    <lineage>
        <taxon>Bacteria</taxon>
        <taxon>Bacillati</taxon>
        <taxon>Bacillota</taxon>
        <taxon>Clostridia</taxon>
        <taxon>Eubacteriales</taxon>
        <taxon>Peptococcaceae</taxon>
        <taxon>Desulfofundulus</taxon>
    </lineage>
</organism>
<dbReference type="InterPro" id="IPR002716">
    <property type="entry name" value="PIN_dom"/>
</dbReference>
<accession>A0A1M4WRT7</accession>
<dbReference type="InterPro" id="IPR029060">
    <property type="entry name" value="PIN-like_dom_sf"/>
</dbReference>
<dbReference type="Gene3D" id="3.40.50.1010">
    <property type="entry name" value="5'-nuclease"/>
    <property type="match status" value="1"/>
</dbReference>